<reference evidence="1 2" key="1">
    <citation type="submission" date="2017-06" db="EMBL/GenBank/DDBJ databases">
        <title>Sequencing and comparative analysis of myxobacterial genomes.</title>
        <authorList>
            <person name="Rupp O."/>
            <person name="Goesmann A."/>
            <person name="Sogaard-Andersen L."/>
        </authorList>
    </citation>
    <scope>NUCLEOTIDE SEQUENCE [LARGE SCALE GENOMIC DNA]</scope>
    <source>
        <strain evidence="1 2">DSM 52655</strain>
    </source>
</reference>
<organism evidence="1 2">
    <name type="scientific">Cystobacter fuscus</name>
    <dbReference type="NCBI Taxonomy" id="43"/>
    <lineage>
        <taxon>Bacteria</taxon>
        <taxon>Pseudomonadati</taxon>
        <taxon>Myxococcota</taxon>
        <taxon>Myxococcia</taxon>
        <taxon>Myxococcales</taxon>
        <taxon>Cystobacterineae</taxon>
        <taxon>Archangiaceae</taxon>
        <taxon>Cystobacter</taxon>
    </lineage>
</organism>
<proteinExistence type="predicted"/>
<evidence type="ECO:0000313" key="1">
    <source>
        <dbReference type="EMBL" id="ATB43985.1"/>
    </source>
</evidence>
<gene>
    <name evidence="1" type="ORF">CYFUS_009466</name>
</gene>
<sequence>MLRSICLGMMLWALPGLADERAGRPRVSANGDFSVRLVERGPGRCSLEVSQESGPVWTLEQCVGGADDLYFVSNDGQRVWVLYPLAPKGQKKLAGKKYKKVPAWANTQVAVEVDRQGTRLQERRLLEFVPARSLPEVRQMSQHLKWLEGMVGVPGKSPRLTDAGNIEFEVVGGDKTHRLTF</sequence>
<evidence type="ECO:0000313" key="2">
    <source>
        <dbReference type="Proteomes" id="UP000217257"/>
    </source>
</evidence>
<accession>A0A250JJB5</accession>
<dbReference type="AlphaFoldDB" id="A0A250JJB5"/>
<dbReference type="EMBL" id="CP022098">
    <property type="protein sequence ID" value="ATB43985.1"/>
    <property type="molecule type" value="Genomic_DNA"/>
</dbReference>
<name>A0A250JJB5_9BACT</name>
<dbReference type="KEGG" id="cfus:CYFUS_009466"/>
<protein>
    <submittedName>
        <fullName evidence="1">Uncharacterized protein</fullName>
    </submittedName>
</protein>
<dbReference type="RefSeq" id="WP_232537232.1">
    <property type="nucleotide sequence ID" value="NZ_CP022098.1"/>
</dbReference>
<dbReference type="Proteomes" id="UP000217257">
    <property type="component" value="Chromosome"/>
</dbReference>